<evidence type="ECO:0000313" key="1">
    <source>
        <dbReference type="EMBL" id="MFD1366181.1"/>
    </source>
</evidence>
<evidence type="ECO:0000313" key="2">
    <source>
        <dbReference type="Proteomes" id="UP001597183"/>
    </source>
</evidence>
<keyword evidence="2" id="KW-1185">Reference proteome</keyword>
<sequence>MSTTITTRTTLRSADVTDLPTPEHLRASAALWSLRASLSTLSDREAAEDKAIADERVAAADPLKSPVWGGRQALGGHSDPTTDALLQLTGPVRENRFTPLLEEVTGQLANVAQHLPPAGVTSLVRIVAALPQLSKPAAFSTWQLADRIDSRIRRLLSLPGDRQYVPRVKCPWCDAVSLVMRLEPPQPDRVVECTTCTGAWLWADVAGARP</sequence>
<accession>A0ABW4A600</accession>
<gene>
    <name evidence="1" type="ORF">ACFQ5G_12575</name>
</gene>
<dbReference type="RefSeq" id="WP_317786537.1">
    <property type="nucleotide sequence ID" value="NZ_AP028461.1"/>
</dbReference>
<name>A0ABW4A600_9ACTN</name>
<protein>
    <recommendedName>
        <fullName evidence="3">Transcription factor zinc-finger domain-containing protein</fullName>
    </recommendedName>
</protein>
<comment type="caution">
    <text evidence="1">The sequence shown here is derived from an EMBL/GenBank/DDBJ whole genome shotgun (WGS) entry which is preliminary data.</text>
</comment>
<organism evidence="1 2">
    <name type="scientific">Actinoplanes sichuanensis</name>
    <dbReference type="NCBI Taxonomy" id="512349"/>
    <lineage>
        <taxon>Bacteria</taxon>
        <taxon>Bacillati</taxon>
        <taxon>Actinomycetota</taxon>
        <taxon>Actinomycetes</taxon>
        <taxon>Micromonosporales</taxon>
        <taxon>Micromonosporaceae</taxon>
        <taxon>Actinoplanes</taxon>
    </lineage>
</organism>
<evidence type="ECO:0008006" key="3">
    <source>
        <dbReference type="Google" id="ProtNLM"/>
    </source>
</evidence>
<proteinExistence type="predicted"/>
<dbReference type="EMBL" id="JBHTMK010000016">
    <property type="protein sequence ID" value="MFD1366181.1"/>
    <property type="molecule type" value="Genomic_DNA"/>
</dbReference>
<dbReference type="Proteomes" id="UP001597183">
    <property type="component" value="Unassembled WGS sequence"/>
</dbReference>
<reference evidence="2" key="1">
    <citation type="journal article" date="2019" name="Int. J. Syst. Evol. Microbiol.">
        <title>The Global Catalogue of Microorganisms (GCM) 10K type strain sequencing project: providing services to taxonomists for standard genome sequencing and annotation.</title>
        <authorList>
            <consortium name="The Broad Institute Genomics Platform"/>
            <consortium name="The Broad Institute Genome Sequencing Center for Infectious Disease"/>
            <person name="Wu L."/>
            <person name="Ma J."/>
        </authorList>
    </citation>
    <scope>NUCLEOTIDE SEQUENCE [LARGE SCALE GENOMIC DNA]</scope>
    <source>
        <strain evidence="2">CCM 7526</strain>
    </source>
</reference>